<name>A0A0N5AXP7_9BILA</name>
<dbReference type="PANTHER" id="PTHR24210">
    <property type="entry name" value="LIM DOMAIN-CONTAINING PROTEIN"/>
    <property type="match status" value="1"/>
</dbReference>
<organism evidence="7 8">
    <name type="scientific">Syphacia muris</name>
    <dbReference type="NCBI Taxonomy" id="451379"/>
    <lineage>
        <taxon>Eukaryota</taxon>
        <taxon>Metazoa</taxon>
        <taxon>Ecdysozoa</taxon>
        <taxon>Nematoda</taxon>
        <taxon>Chromadorea</taxon>
        <taxon>Rhabditida</taxon>
        <taxon>Spirurina</taxon>
        <taxon>Oxyuridomorpha</taxon>
        <taxon>Oxyuroidea</taxon>
        <taxon>Oxyuridae</taxon>
        <taxon>Syphacia</taxon>
    </lineage>
</organism>
<keyword evidence="7" id="KW-1185">Reference proteome</keyword>
<dbReference type="AlphaFoldDB" id="A0A0N5AXP7"/>
<evidence type="ECO:0000259" key="6">
    <source>
        <dbReference type="PROSITE" id="PS50023"/>
    </source>
</evidence>
<evidence type="ECO:0000256" key="5">
    <source>
        <dbReference type="PROSITE-ProRule" id="PRU00125"/>
    </source>
</evidence>
<evidence type="ECO:0000256" key="4">
    <source>
        <dbReference type="ARBA" id="ARBA00037833"/>
    </source>
</evidence>
<evidence type="ECO:0000256" key="1">
    <source>
        <dbReference type="ARBA" id="ARBA00022723"/>
    </source>
</evidence>
<keyword evidence="2 5" id="KW-0862">Zinc</keyword>
<dbReference type="Pfam" id="PF00412">
    <property type="entry name" value="LIM"/>
    <property type="match status" value="4"/>
</dbReference>
<evidence type="ECO:0000313" key="7">
    <source>
        <dbReference type="Proteomes" id="UP000046393"/>
    </source>
</evidence>
<dbReference type="Gene3D" id="2.10.110.10">
    <property type="entry name" value="Cysteine Rich Protein"/>
    <property type="match status" value="4"/>
</dbReference>
<dbReference type="GO" id="GO:0098609">
    <property type="term" value="P:cell-cell adhesion"/>
    <property type="evidence" value="ECO:0007669"/>
    <property type="project" value="TreeGrafter"/>
</dbReference>
<comment type="subcellular location">
    <subcellularLocation>
        <location evidence="4">Cytoplasm</location>
        <location evidence="4">Myofibril</location>
        <location evidence="4">Sarcomere</location>
        <location evidence="4">M line</location>
    </subcellularLocation>
</comment>
<feature type="domain" description="LIM zinc-binding" evidence="6">
    <location>
        <begin position="137"/>
        <end position="197"/>
    </location>
</feature>
<dbReference type="PANTHER" id="PTHR24210:SF7">
    <property type="entry name" value="LIM DOMAIN-CONTAINING PROTEIN PIN-2"/>
    <property type="match status" value="1"/>
</dbReference>
<dbReference type="SMART" id="SM00132">
    <property type="entry name" value="LIM"/>
    <property type="match status" value="4"/>
</dbReference>
<dbReference type="InterPro" id="IPR001781">
    <property type="entry name" value="Znf_LIM"/>
</dbReference>
<keyword evidence="3 5" id="KW-0440">LIM domain</keyword>
<dbReference type="PROSITE" id="PS50023">
    <property type="entry name" value="LIM_DOMAIN_2"/>
    <property type="match status" value="1"/>
</dbReference>
<dbReference type="FunFam" id="2.10.110.10:FF:000009">
    <property type="entry name" value="Paxillin isoform 1"/>
    <property type="match status" value="1"/>
</dbReference>
<dbReference type="GO" id="GO:0031430">
    <property type="term" value="C:M band"/>
    <property type="evidence" value="ECO:0007669"/>
    <property type="project" value="UniProtKB-SubCell"/>
</dbReference>
<dbReference type="WBParaSite" id="SMUV_0000972701-mRNA-1">
    <property type="protein sequence ID" value="SMUV_0000972701-mRNA-1"/>
    <property type="gene ID" value="SMUV_0000972701"/>
</dbReference>
<dbReference type="GO" id="GO:0005925">
    <property type="term" value="C:focal adhesion"/>
    <property type="evidence" value="ECO:0007669"/>
    <property type="project" value="TreeGrafter"/>
</dbReference>
<dbReference type="GO" id="GO:0045216">
    <property type="term" value="P:cell-cell junction organization"/>
    <property type="evidence" value="ECO:0007669"/>
    <property type="project" value="TreeGrafter"/>
</dbReference>
<dbReference type="GO" id="GO:1900026">
    <property type="term" value="P:positive regulation of substrate adhesion-dependent cell spreading"/>
    <property type="evidence" value="ECO:0007669"/>
    <property type="project" value="TreeGrafter"/>
</dbReference>
<evidence type="ECO:0000256" key="3">
    <source>
        <dbReference type="ARBA" id="ARBA00023038"/>
    </source>
</evidence>
<evidence type="ECO:0000256" key="2">
    <source>
        <dbReference type="ARBA" id="ARBA00022833"/>
    </source>
</evidence>
<evidence type="ECO:0000313" key="8">
    <source>
        <dbReference type="WBParaSite" id="SMUV_0000972701-mRNA-1"/>
    </source>
</evidence>
<reference evidence="8" key="1">
    <citation type="submission" date="2017-02" db="UniProtKB">
        <authorList>
            <consortium name="WormBaseParasite"/>
        </authorList>
    </citation>
    <scope>IDENTIFICATION</scope>
</reference>
<dbReference type="Proteomes" id="UP000046393">
    <property type="component" value="Unplaced"/>
</dbReference>
<dbReference type="InterPro" id="IPR017351">
    <property type="entry name" value="PINCH-1-4-like"/>
</dbReference>
<keyword evidence="1 5" id="KW-0479">Metal-binding</keyword>
<sequence>MDYPSRVIRVSVFAWHPECLLCENCGKQLESDGLWNYGGSFLCSECNSKVKKAGGKVCAKCKSFLMFPNANPQPLFLKQLVTASKLYIEPGKSLTYQEEYFHPYHFECTKCNTELEETARIFKNSLYCPKCYDRLCMTCAACKHPIDNERSIFALNKHWHVEHFVCSKCERILTDGKYHERKDRAYCESCYIKIFSKTCFKCGHTLQNYITIFKKDWCPTCYTCTECDRLLSPKSKVIELDMLPVCKKCYDRFPKELKHRILGR</sequence>
<protein>
    <submittedName>
        <fullName evidence="8">LIM zinc-binding domain-containing protein</fullName>
    </submittedName>
</protein>
<accession>A0A0N5AXP7</accession>
<dbReference type="GO" id="GO:0046872">
    <property type="term" value="F:metal ion binding"/>
    <property type="evidence" value="ECO:0007669"/>
    <property type="project" value="UniProtKB-KW"/>
</dbReference>
<proteinExistence type="predicted"/>
<dbReference type="SUPFAM" id="SSF57716">
    <property type="entry name" value="Glucocorticoid receptor-like (DNA-binding domain)"/>
    <property type="match status" value="2"/>
</dbReference>
<dbReference type="STRING" id="451379.A0A0N5AXP7"/>
<dbReference type="GO" id="GO:0005911">
    <property type="term" value="C:cell-cell junction"/>
    <property type="evidence" value="ECO:0007669"/>
    <property type="project" value="TreeGrafter"/>
</dbReference>
<dbReference type="GO" id="GO:2001046">
    <property type="term" value="P:positive regulation of integrin-mediated signaling pathway"/>
    <property type="evidence" value="ECO:0007669"/>
    <property type="project" value="TreeGrafter"/>
</dbReference>
<dbReference type="GO" id="GO:0055120">
    <property type="term" value="C:striated muscle dense body"/>
    <property type="evidence" value="ECO:0007669"/>
    <property type="project" value="UniProtKB-ARBA"/>
</dbReference>